<feature type="transmembrane region" description="Helical" evidence="6">
    <location>
        <begin position="251"/>
        <end position="269"/>
    </location>
</feature>
<evidence type="ECO:0000256" key="6">
    <source>
        <dbReference type="SAM" id="Phobius"/>
    </source>
</evidence>
<evidence type="ECO:0000313" key="9">
    <source>
        <dbReference type="Proteomes" id="UP000782843"/>
    </source>
</evidence>
<keyword evidence="3 6" id="KW-1133">Transmembrane helix</keyword>
<organism evidence="8 9">
    <name type="scientific">Candidatus Dojkabacteria bacterium</name>
    <dbReference type="NCBI Taxonomy" id="2099670"/>
    <lineage>
        <taxon>Bacteria</taxon>
        <taxon>Candidatus Dojkabacteria</taxon>
    </lineage>
</organism>
<dbReference type="EMBL" id="JAGQLG010000033">
    <property type="protein sequence ID" value="MCA9381974.1"/>
    <property type="molecule type" value="Genomic_DNA"/>
</dbReference>
<sequence>MKFSKELKKSSKAAKVQESKKSSDVKSQDKSKKRLDLSSMKDNLSWSEALRALVIMLPTLIFAIFGSLSLAVPLGQAGFFFSTIPLIQRRPQRLILGGIVATIGLGFYLMGGNVVFNPFVSIGFTFFIALNLALLVSWELTGMLAFTFFTIYSAGLNASSAEKVHDTFLMFLLAIVWGATVSLFKFWKTSPAMPKPQVTIIQQINTGLRLGLGTSVALAVANIFSFGKFGWAPSAVSNVVRFDENTSRKRAVGRLIATLGGVAIAAVLLSIFFNYTYVLLVLGVLLAVLNGLFRNTKLGQIPLLYTATILLLYSLTDLTNSRTLMLERIGYNVIGVLIGLFVVIFPFPYLSKRLRAKYLPK</sequence>
<reference evidence="8" key="1">
    <citation type="submission" date="2020-04" db="EMBL/GenBank/DDBJ databases">
        <authorList>
            <person name="Zhang T."/>
        </authorList>
    </citation>
    <scope>NUCLEOTIDE SEQUENCE</scope>
    <source>
        <strain evidence="8">HKST-UBA10</strain>
    </source>
</reference>
<feature type="region of interest" description="Disordered" evidence="5">
    <location>
        <begin position="1"/>
        <end position="30"/>
    </location>
</feature>
<dbReference type="GO" id="GO:0016020">
    <property type="term" value="C:membrane"/>
    <property type="evidence" value="ECO:0007669"/>
    <property type="project" value="UniProtKB-SubCell"/>
</dbReference>
<evidence type="ECO:0000256" key="5">
    <source>
        <dbReference type="SAM" id="MobiDB-lite"/>
    </source>
</evidence>
<reference evidence="8" key="2">
    <citation type="journal article" date="2021" name="Microbiome">
        <title>Successional dynamics and alternative stable states in a saline activated sludge microbial community over 9 years.</title>
        <authorList>
            <person name="Wang Y."/>
            <person name="Ye J."/>
            <person name="Ju F."/>
            <person name="Liu L."/>
            <person name="Boyd J.A."/>
            <person name="Deng Y."/>
            <person name="Parks D.H."/>
            <person name="Jiang X."/>
            <person name="Yin X."/>
            <person name="Woodcroft B.J."/>
            <person name="Tyson G.W."/>
            <person name="Hugenholtz P."/>
            <person name="Polz M.F."/>
            <person name="Zhang T."/>
        </authorList>
    </citation>
    <scope>NUCLEOTIDE SEQUENCE</scope>
    <source>
        <strain evidence="8">HKST-UBA10</strain>
    </source>
</reference>
<feature type="transmembrane region" description="Helical" evidence="6">
    <location>
        <begin position="167"/>
        <end position="187"/>
    </location>
</feature>
<keyword evidence="2 6" id="KW-0812">Transmembrane</keyword>
<feature type="transmembrane region" description="Helical" evidence="6">
    <location>
        <begin position="122"/>
        <end position="155"/>
    </location>
</feature>
<evidence type="ECO:0000256" key="4">
    <source>
        <dbReference type="ARBA" id="ARBA00023136"/>
    </source>
</evidence>
<gene>
    <name evidence="8" type="ORF">KC660_01040</name>
</gene>
<feature type="transmembrane region" description="Helical" evidence="6">
    <location>
        <begin position="94"/>
        <end position="116"/>
    </location>
</feature>
<evidence type="ECO:0000259" key="7">
    <source>
        <dbReference type="Pfam" id="PF13515"/>
    </source>
</evidence>
<name>A0A955RHX8_9BACT</name>
<feature type="transmembrane region" description="Helical" evidence="6">
    <location>
        <begin position="300"/>
        <end position="316"/>
    </location>
</feature>
<evidence type="ECO:0000313" key="8">
    <source>
        <dbReference type="EMBL" id="MCA9381974.1"/>
    </source>
</evidence>
<protein>
    <submittedName>
        <fullName evidence="8">FUSC family protein</fullName>
    </submittedName>
</protein>
<comment type="caution">
    <text evidence="8">The sequence shown here is derived from an EMBL/GenBank/DDBJ whole genome shotgun (WGS) entry which is preliminary data.</text>
</comment>
<evidence type="ECO:0000256" key="3">
    <source>
        <dbReference type="ARBA" id="ARBA00022989"/>
    </source>
</evidence>
<feature type="transmembrane region" description="Helical" evidence="6">
    <location>
        <begin position="328"/>
        <end position="351"/>
    </location>
</feature>
<evidence type="ECO:0000256" key="1">
    <source>
        <dbReference type="ARBA" id="ARBA00004141"/>
    </source>
</evidence>
<comment type="subcellular location">
    <subcellularLocation>
        <location evidence="1">Membrane</location>
        <topology evidence="1">Multi-pass membrane protein</topology>
    </subcellularLocation>
</comment>
<feature type="transmembrane region" description="Helical" evidence="6">
    <location>
        <begin position="275"/>
        <end position="293"/>
    </location>
</feature>
<proteinExistence type="predicted"/>
<dbReference type="Pfam" id="PF13515">
    <property type="entry name" value="FUSC_2"/>
    <property type="match status" value="1"/>
</dbReference>
<feature type="transmembrane region" description="Helical" evidence="6">
    <location>
        <begin position="49"/>
        <end position="74"/>
    </location>
</feature>
<keyword evidence="4 6" id="KW-0472">Membrane</keyword>
<accession>A0A955RHX8</accession>
<dbReference type="InterPro" id="IPR049453">
    <property type="entry name" value="Memb_transporter_dom"/>
</dbReference>
<feature type="domain" description="Integral membrane bound transporter" evidence="7">
    <location>
        <begin position="217"/>
        <end position="342"/>
    </location>
</feature>
<evidence type="ECO:0000256" key="2">
    <source>
        <dbReference type="ARBA" id="ARBA00022692"/>
    </source>
</evidence>
<dbReference type="Proteomes" id="UP000782843">
    <property type="component" value="Unassembled WGS sequence"/>
</dbReference>
<dbReference type="AlphaFoldDB" id="A0A955RHX8"/>